<evidence type="ECO:0000313" key="2">
    <source>
        <dbReference type="EMBL" id="KAH3835626.1"/>
    </source>
</evidence>
<organism evidence="2 3">
    <name type="scientific">Dreissena polymorpha</name>
    <name type="common">Zebra mussel</name>
    <name type="synonym">Mytilus polymorpha</name>
    <dbReference type="NCBI Taxonomy" id="45954"/>
    <lineage>
        <taxon>Eukaryota</taxon>
        <taxon>Metazoa</taxon>
        <taxon>Spiralia</taxon>
        <taxon>Lophotrochozoa</taxon>
        <taxon>Mollusca</taxon>
        <taxon>Bivalvia</taxon>
        <taxon>Autobranchia</taxon>
        <taxon>Heteroconchia</taxon>
        <taxon>Euheterodonta</taxon>
        <taxon>Imparidentia</taxon>
        <taxon>Neoheterodontei</taxon>
        <taxon>Myida</taxon>
        <taxon>Dreissenoidea</taxon>
        <taxon>Dreissenidae</taxon>
        <taxon>Dreissena</taxon>
    </lineage>
</organism>
<gene>
    <name evidence="2" type="ORF">DPMN_108982</name>
</gene>
<protein>
    <submittedName>
        <fullName evidence="2">Uncharacterized protein</fullName>
    </submittedName>
</protein>
<evidence type="ECO:0000313" key="3">
    <source>
        <dbReference type="Proteomes" id="UP000828390"/>
    </source>
</evidence>
<dbReference type="EMBL" id="JAIWYP010000004">
    <property type="protein sequence ID" value="KAH3835626.1"/>
    <property type="molecule type" value="Genomic_DNA"/>
</dbReference>
<name>A0A9D4K9R9_DREPO</name>
<reference evidence="2" key="2">
    <citation type="submission" date="2020-11" db="EMBL/GenBank/DDBJ databases">
        <authorList>
            <person name="McCartney M.A."/>
            <person name="Auch B."/>
            <person name="Kono T."/>
            <person name="Mallez S."/>
            <person name="Becker A."/>
            <person name="Gohl D.M."/>
            <person name="Silverstein K.A.T."/>
            <person name="Koren S."/>
            <person name="Bechman K.B."/>
            <person name="Herman A."/>
            <person name="Abrahante J.E."/>
            <person name="Garbe J."/>
        </authorList>
    </citation>
    <scope>NUCLEOTIDE SEQUENCE</scope>
    <source>
        <strain evidence="2">Duluth1</strain>
        <tissue evidence="2">Whole animal</tissue>
    </source>
</reference>
<sequence>MPRSTGLKVLHPQGMNISRDASESCGKTRKEGKCKQQQNTSRKSENTRREHRSK</sequence>
<proteinExistence type="predicted"/>
<evidence type="ECO:0000256" key="1">
    <source>
        <dbReference type="SAM" id="MobiDB-lite"/>
    </source>
</evidence>
<accession>A0A9D4K9R9</accession>
<feature type="compositionally biased region" description="Basic and acidic residues" evidence="1">
    <location>
        <begin position="20"/>
        <end position="34"/>
    </location>
</feature>
<reference evidence="2" key="1">
    <citation type="journal article" date="2019" name="bioRxiv">
        <title>The Genome of the Zebra Mussel, Dreissena polymorpha: A Resource for Invasive Species Research.</title>
        <authorList>
            <person name="McCartney M.A."/>
            <person name="Auch B."/>
            <person name="Kono T."/>
            <person name="Mallez S."/>
            <person name="Zhang Y."/>
            <person name="Obille A."/>
            <person name="Becker A."/>
            <person name="Abrahante J.E."/>
            <person name="Garbe J."/>
            <person name="Badalamenti J.P."/>
            <person name="Herman A."/>
            <person name="Mangelson H."/>
            <person name="Liachko I."/>
            <person name="Sullivan S."/>
            <person name="Sone E.D."/>
            <person name="Koren S."/>
            <person name="Silverstein K.A.T."/>
            <person name="Beckman K.B."/>
            <person name="Gohl D.M."/>
        </authorList>
    </citation>
    <scope>NUCLEOTIDE SEQUENCE</scope>
    <source>
        <strain evidence="2">Duluth1</strain>
        <tissue evidence="2">Whole animal</tissue>
    </source>
</reference>
<feature type="region of interest" description="Disordered" evidence="1">
    <location>
        <begin position="1"/>
        <end position="54"/>
    </location>
</feature>
<keyword evidence="3" id="KW-1185">Reference proteome</keyword>
<dbReference type="Proteomes" id="UP000828390">
    <property type="component" value="Unassembled WGS sequence"/>
</dbReference>
<dbReference type="AlphaFoldDB" id="A0A9D4K9R9"/>
<comment type="caution">
    <text evidence="2">The sequence shown here is derived from an EMBL/GenBank/DDBJ whole genome shotgun (WGS) entry which is preliminary data.</text>
</comment>